<feature type="compositionally biased region" description="Low complexity" evidence="10">
    <location>
        <begin position="825"/>
        <end position="843"/>
    </location>
</feature>
<comment type="pathway">
    <text evidence="2">Protein modification; protein glycosylation.</text>
</comment>
<feature type="active site" description="Proton donor" evidence="6">
    <location>
        <position position="685"/>
    </location>
</feature>
<feature type="active site" evidence="6">
    <location>
        <position position="891"/>
    </location>
</feature>
<gene>
    <name evidence="11" type="ORF">NEMBOFW57_003800</name>
</gene>
<dbReference type="GO" id="GO:0004571">
    <property type="term" value="F:mannosyl-oligosaccharide 1,2-alpha-mannosidase activity"/>
    <property type="evidence" value="ECO:0007669"/>
    <property type="project" value="InterPro"/>
</dbReference>
<dbReference type="GO" id="GO:0036503">
    <property type="term" value="P:ERAD pathway"/>
    <property type="evidence" value="ECO:0007669"/>
    <property type="project" value="UniProtKB-ARBA"/>
</dbReference>
<comment type="caution">
    <text evidence="11">The sequence shown here is derived from an EMBL/GenBank/DDBJ whole genome shotgun (WGS) entry which is preliminary data.</text>
</comment>
<keyword evidence="5 8" id="KW-1015">Disulfide bond</keyword>
<feature type="compositionally biased region" description="Polar residues" evidence="10">
    <location>
        <begin position="467"/>
        <end position="478"/>
    </location>
</feature>
<evidence type="ECO:0000256" key="2">
    <source>
        <dbReference type="ARBA" id="ARBA00004922"/>
    </source>
</evidence>
<dbReference type="GO" id="GO:0005783">
    <property type="term" value="C:endoplasmic reticulum"/>
    <property type="evidence" value="ECO:0007669"/>
    <property type="project" value="TreeGrafter"/>
</dbReference>
<evidence type="ECO:0000256" key="6">
    <source>
        <dbReference type="PIRSR" id="PIRSR601382-1"/>
    </source>
</evidence>
<proteinExistence type="inferred from homology"/>
<evidence type="ECO:0000256" key="9">
    <source>
        <dbReference type="RuleBase" id="RU361193"/>
    </source>
</evidence>
<evidence type="ECO:0000256" key="8">
    <source>
        <dbReference type="PIRSR" id="PIRSR601382-3"/>
    </source>
</evidence>
<comment type="cofactor">
    <cofactor evidence="1 7">
        <name>Ca(2+)</name>
        <dbReference type="ChEBI" id="CHEBI:29108"/>
    </cofactor>
</comment>
<dbReference type="GO" id="GO:0005975">
    <property type="term" value="P:carbohydrate metabolic process"/>
    <property type="evidence" value="ECO:0007669"/>
    <property type="project" value="InterPro"/>
</dbReference>
<protein>
    <recommendedName>
        <fullName evidence="9">alpha-1,2-Mannosidase</fullName>
        <ecNumber evidence="9">3.2.1.-</ecNumber>
    </recommendedName>
</protein>
<evidence type="ECO:0000256" key="10">
    <source>
        <dbReference type="SAM" id="MobiDB-lite"/>
    </source>
</evidence>
<feature type="compositionally biased region" description="Polar residues" evidence="10">
    <location>
        <begin position="774"/>
        <end position="788"/>
    </location>
</feature>
<feature type="region of interest" description="Disordered" evidence="10">
    <location>
        <begin position="33"/>
        <end position="143"/>
    </location>
</feature>
<name>A0AAD4F5A7_9PEZI</name>
<dbReference type="PRINTS" id="PR00747">
    <property type="entry name" value="GLYHDRLASE47"/>
</dbReference>
<evidence type="ECO:0000256" key="3">
    <source>
        <dbReference type="ARBA" id="ARBA00007658"/>
    </source>
</evidence>
<dbReference type="PANTHER" id="PTHR11742">
    <property type="entry name" value="MANNOSYL-OLIGOSACCHARIDE ALPHA-1,2-MANNOSIDASE-RELATED"/>
    <property type="match status" value="1"/>
</dbReference>
<dbReference type="InterPro" id="IPR036026">
    <property type="entry name" value="Seven-hairpin_glycosidases"/>
</dbReference>
<keyword evidence="12" id="KW-1185">Reference proteome</keyword>
<evidence type="ECO:0000313" key="12">
    <source>
        <dbReference type="Proteomes" id="UP001197093"/>
    </source>
</evidence>
<comment type="similarity">
    <text evidence="3 9">Belongs to the glycosyl hydrolase 47 family.</text>
</comment>
<organism evidence="11 12">
    <name type="scientific">Staphylotrichum longicolle</name>
    <dbReference type="NCBI Taxonomy" id="669026"/>
    <lineage>
        <taxon>Eukaryota</taxon>
        <taxon>Fungi</taxon>
        <taxon>Dikarya</taxon>
        <taxon>Ascomycota</taxon>
        <taxon>Pezizomycotina</taxon>
        <taxon>Sordariomycetes</taxon>
        <taxon>Sordariomycetidae</taxon>
        <taxon>Sordariales</taxon>
        <taxon>Chaetomiaceae</taxon>
        <taxon>Staphylotrichum</taxon>
    </lineage>
</organism>
<dbReference type="AlphaFoldDB" id="A0AAD4F5A7"/>
<feature type="disulfide bond" evidence="8">
    <location>
        <begin position="642"/>
        <end position="671"/>
    </location>
</feature>
<feature type="region of interest" description="Disordered" evidence="10">
    <location>
        <begin position="741"/>
        <end position="857"/>
    </location>
</feature>
<feature type="compositionally biased region" description="Pro residues" evidence="10">
    <location>
        <begin position="131"/>
        <end position="140"/>
    </location>
</feature>
<feature type="compositionally biased region" description="Pro residues" evidence="10">
    <location>
        <begin position="44"/>
        <end position="57"/>
    </location>
</feature>
<sequence length="992" mass="111447">MLRLRRYRVLLICALVITVLLYHVSKNSQWDHSQELWHSRPNPQGHPKPKPPPPAPASKPDHEHEHEHEHRPESQGSTRPQKPPQNPPPQKYPPPAHKDDSDAQPLPNQEPIIKIPQLKTADAAKGAMDYPPKPRNPEPSSPRCRRCCGWQPTRADQGCHCAWHEAPPSTHDDYQKQDNNAGFQFGRLEEDPVPTTTVHWQKPKEWFPVPEESLIMLPTGKPKPIPSVQFAFGEELPAAKEKREERLAKVKAEAQHAWSNYKKYAWTHDEIKPVTKKHNDPFCGWAATLVDSLDTLWIMGLKDEFDDAVEAVKDIDFTTTPYREDIPVFETIIRYLGGLVGAFDVTGQDDKYRVLLDKAVELAEIVMSVFDTPNRLPILYYSWKPINNVNPKRASASAGVAELGSMSMEFTRLAQLTGKQKYYDAIARITNAFEDLQNRENGTAIPGIFPQNVDASGCNKTAPLPSTLENSSEAAQKQASDEELGNDPVGYSTPSNDYGSGSDYSGASTGGERNTGSHRGLQKRNGPPTSAPGPFNAKGLPVDWECVPQNLTSGSFGGGSYSMGGNQDSAYEYFPKQYLLLGGLEPKYRTMHEKTAEAVKQYLLFRPMAEGDPDILFSAKAYSTDGTAQKLSYEWEVTHLTCFLGGMFGLGGKIFDRPEDVEIGIKLADGCVWAYEVMPSGIMPEYSSVLPCKKPDDCHFDEATWYRALDSSADHREKQMEDYYTSLAQWKKKVEEVEEMNQAAEAEKQAEELKRQAEGQRRAAEEEERRKRPTNSTLPAQQGTSGQQIKHAPPASGVQRRDFVESNGVPTQGTPNSGNGEPIRDLQNSLNLNSPSPSDSSNQKPLGEVTLPPAPIKPQTHLEYVTQRIQKEHIPSGFVTLNDRRYILRPEAIESVWYMYRITGNPQWQEKGWRMFEAVVRATRHDAGHSAIRDVTSTETPARREDTMEDSMESFWLAETLKYFYLLFATPDVISLDEWVLNTEAHPFRRPT</sequence>
<feature type="compositionally biased region" description="Pro residues" evidence="10">
    <location>
        <begin position="81"/>
        <end position="95"/>
    </location>
</feature>
<dbReference type="SUPFAM" id="SSF48225">
    <property type="entry name" value="Seven-hairpin glycosidases"/>
    <property type="match status" value="1"/>
</dbReference>
<evidence type="ECO:0000313" key="11">
    <source>
        <dbReference type="EMBL" id="KAG7293743.1"/>
    </source>
</evidence>
<feature type="active site" description="Proton donor" evidence="6">
    <location>
        <position position="330"/>
    </location>
</feature>
<dbReference type="PANTHER" id="PTHR11742:SF103">
    <property type="entry name" value="ENDOPLASMIC RETICULUM MANNOSIDASE MNL2-RELATED"/>
    <property type="match status" value="1"/>
</dbReference>
<evidence type="ECO:0000256" key="5">
    <source>
        <dbReference type="ARBA" id="ARBA00023157"/>
    </source>
</evidence>
<keyword evidence="7" id="KW-0479">Metal-binding</keyword>
<feature type="compositionally biased region" description="Polar residues" evidence="10">
    <location>
        <begin position="808"/>
        <end position="819"/>
    </location>
</feature>
<dbReference type="EMBL" id="JAHCVI010000001">
    <property type="protein sequence ID" value="KAG7293743.1"/>
    <property type="molecule type" value="Genomic_DNA"/>
</dbReference>
<dbReference type="InterPro" id="IPR001382">
    <property type="entry name" value="Glyco_hydro_47"/>
</dbReference>
<dbReference type="InterPro" id="IPR050749">
    <property type="entry name" value="Glycosyl_Hydrolase_47"/>
</dbReference>
<dbReference type="Proteomes" id="UP001197093">
    <property type="component" value="Unassembled WGS sequence"/>
</dbReference>
<keyword evidence="4 9" id="KW-0378">Hydrolase</keyword>
<dbReference type="GO" id="GO:0005509">
    <property type="term" value="F:calcium ion binding"/>
    <property type="evidence" value="ECO:0007669"/>
    <property type="project" value="InterPro"/>
</dbReference>
<dbReference type="Gene3D" id="1.50.10.10">
    <property type="match status" value="3"/>
</dbReference>
<evidence type="ECO:0000256" key="7">
    <source>
        <dbReference type="PIRSR" id="PIRSR601382-2"/>
    </source>
</evidence>
<accession>A0AAD4F5A7</accession>
<evidence type="ECO:0000256" key="1">
    <source>
        <dbReference type="ARBA" id="ARBA00001913"/>
    </source>
</evidence>
<reference evidence="11" key="1">
    <citation type="submission" date="2023-02" db="EMBL/GenBank/DDBJ databases">
        <authorList>
            <person name="Palmer J.M."/>
        </authorList>
    </citation>
    <scope>NUCLEOTIDE SEQUENCE</scope>
    <source>
        <strain evidence="11">FW57</strain>
    </source>
</reference>
<evidence type="ECO:0000256" key="4">
    <source>
        <dbReference type="ARBA" id="ARBA00022801"/>
    </source>
</evidence>
<feature type="binding site" evidence="7">
    <location>
        <position position="983"/>
    </location>
    <ligand>
        <name>Ca(2+)</name>
        <dbReference type="ChEBI" id="CHEBI:29108"/>
    </ligand>
</feature>
<dbReference type="Pfam" id="PF01532">
    <property type="entry name" value="Glyco_hydro_47"/>
    <property type="match status" value="1"/>
</dbReference>
<keyword evidence="9" id="KW-0326">Glycosidase</keyword>
<feature type="compositionally biased region" description="Basic and acidic residues" evidence="10">
    <location>
        <begin position="59"/>
        <end position="73"/>
    </location>
</feature>
<keyword evidence="7" id="KW-0106">Calcium</keyword>
<dbReference type="EC" id="3.2.1.-" evidence="9"/>
<dbReference type="GO" id="GO:0016020">
    <property type="term" value="C:membrane"/>
    <property type="evidence" value="ECO:0007669"/>
    <property type="project" value="InterPro"/>
</dbReference>
<feature type="active site" evidence="6">
    <location>
        <position position="568"/>
    </location>
</feature>
<dbReference type="InterPro" id="IPR012341">
    <property type="entry name" value="6hp_glycosidase-like_sf"/>
</dbReference>
<feature type="compositionally biased region" description="Low complexity" evidence="10">
    <location>
        <begin position="495"/>
        <end position="511"/>
    </location>
</feature>
<feature type="compositionally biased region" description="Basic and acidic residues" evidence="10">
    <location>
        <begin position="745"/>
        <end position="770"/>
    </location>
</feature>
<feature type="region of interest" description="Disordered" evidence="10">
    <location>
        <begin position="447"/>
        <end position="539"/>
    </location>
</feature>